<name>A0A0V0RYY5_9BILA</name>
<reference evidence="2 3" key="1">
    <citation type="submission" date="2015-01" db="EMBL/GenBank/DDBJ databases">
        <title>Evolution of Trichinella species and genotypes.</title>
        <authorList>
            <person name="Korhonen P.K."/>
            <person name="Edoardo P."/>
            <person name="Giuseppe L.R."/>
            <person name="Gasser R.B."/>
        </authorList>
    </citation>
    <scope>NUCLEOTIDE SEQUENCE [LARGE SCALE GENOMIC DNA]</scope>
    <source>
        <strain evidence="2">ISS37</strain>
    </source>
</reference>
<evidence type="ECO:0000313" key="2">
    <source>
        <dbReference type="EMBL" id="KRX19418.1"/>
    </source>
</evidence>
<evidence type="ECO:0000256" key="1">
    <source>
        <dbReference type="SAM" id="SignalP"/>
    </source>
</evidence>
<protein>
    <submittedName>
        <fullName evidence="2">Uncharacterized protein</fullName>
    </submittedName>
</protein>
<organism evidence="2 3">
    <name type="scientific">Trichinella nelsoni</name>
    <dbReference type="NCBI Taxonomy" id="6336"/>
    <lineage>
        <taxon>Eukaryota</taxon>
        <taxon>Metazoa</taxon>
        <taxon>Ecdysozoa</taxon>
        <taxon>Nematoda</taxon>
        <taxon>Enoplea</taxon>
        <taxon>Dorylaimia</taxon>
        <taxon>Trichinellida</taxon>
        <taxon>Trichinellidae</taxon>
        <taxon>Trichinella</taxon>
    </lineage>
</organism>
<dbReference type="AlphaFoldDB" id="A0A0V0RYY5"/>
<feature type="chain" id="PRO_5006868356" evidence="1">
    <location>
        <begin position="28"/>
        <end position="210"/>
    </location>
</feature>
<dbReference type="EMBL" id="JYDL01000059">
    <property type="protein sequence ID" value="KRX19418.1"/>
    <property type="molecule type" value="Genomic_DNA"/>
</dbReference>
<accession>A0A0V0RYY5</accession>
<comment type="caution">
    <text evidence="2">The sequence shown here is derived from an EMBL/GenBank/DDBJ whole genome shotgun (WGS) entry which is preliminary data.</text>
</comment>
<evidence type="ECO:0000313" key="3">
    <source>
        <dbReference type="Proteomes" id="UP000054630"/>
    </source>
</evidence>
<dbReference type="OrthoDB" id="5919238at2759"/>
<dbReference type="Proteomes" id="UP000054630">
    <property type="component" value="Unassembled WGS sequence"/>
</dbReference>
<keyword evidence="3" id="KW-1185">Reference proteome</keyword>
<feature type="signal peptide" evidence="1">
    <location>
        <begin position="1"/>
        <end position="27"/>
    </location>
</feature>
<keyword evidence="1" id="KW-0732">Signal</keyword>
<gene>
    <name evidence="2" type="ORF">T07_10720</name>
</gene>
<proteinExistence type="predicted"/>
<sequence>MVSIRTANMDQKLFYATVLAFFLLSSAYEKNNSKKEPPPGIPWNDFVLLNRDIDMDIASCYNIYTSCAAENRITPYAVSHSNIHMFCYQIEFYNRCIKKFDFLNDVMPCLFQAYIHEDQENFEVQLLSTAFRIYYFMCRRNKSLFLTWDRPLCFAQKFRDCVSLYNVTECLKPCPDEPELNGAYPSSISSSLQTVMAVTTSIAVARMMVI</sequence>